<dbReference type="GO" id="GO:0016491">
    <property type="term" value="F:oxidoreductase activity"/>
    <property type="evidence" value="ECO:0007669"/>
    <property type="project" value="InterPro"/>
</dbReference>
<keyword evidence="2" id="KW-0288">FMN</keyword>
<keyword evidence="5" id="KW-1185">Reference proteome</keyword>
<proteinExistence type="predicted"/>
<evidence type="ECO:0000256" key="1">
    <source>
        <dbReference type="ARBA" id="ARBA00022630"/>
    </source>
</evidence>
<dbReference type="EMBL" id="LZZM01000204">
    <property type="protein sequence ID" value="OOM74090.1"/>
    <property type="molecule type" value="Genomic_DNA"/>
</dbReference>
<dbReference type="InterPro" id="IPR029039">
    <property type="entry name" value="Flavoprotein-like_sf"/>
</dbReference>
<evidence type="ECO:0000313" key="4">
    <source>
        <dbReference type="EMBL" id="OOM74090.1"/>
    </source>
</evidence>
<dbReference type="PANTHER" id="PTHR43278">
    <property type="entry name" value="NAD(P)H-DEPENDENT FMN-CONTAINING OXIDOREDUCTASE YWQN-RELATED"/>
    <property type="match status" value="1"/>
</dbReference>
<evidence type="ECO:0000313" key="5">
    <source>
        <dbReference type="Proteomes" id="UP000190890"/>
    </source>
</evidence>
<dbReference type="AlphaFoldDB" id="A0A1S8T8I2"/>
<dbReference type="Proteomes" id="UP000190890">
    <property type="component" value="Unassembled WGS sequence"/>
</dbReference>
<evidence type="ECO:0000256" key="2">
    <source>
        <dbReference type="ARBA" id="ARBA00022643"/>
    </source>
</evidence>
<comment type="caution">
    <text evidence="4">The sequence shown here is derived from an EMBL/GenBank/DDBJ whole genome shotgun (WGS) entry which is preliminary data.</text>
</comment>
<dbReference type="STRING" id="29367.CLPUN_41510"/>
<dbReference type="Pfam" id="PF03358">
    <property type="entry name" value="FMN_red"/>
    <property type="match status" value="1"/>
</dbReference>
<sequence length="184" mass="20378">MKKNILVLTGSPRKHGNSDMMADAFINGAKSMGHTVNKYEAAFTKISGCRACDTCWSKNVPCSFNDAFNEKFLPLLENADMLVLCMPLYLYGFPASIQATLEKTYSLLMPQSPVRMKISETALLICGGFDNLEVYGGAIETYNQLYKSFQWKNRGLVVALGVMEKGSIANTDYLEQAEIMGKNV</sequence>
<accession>A0A1S8T8I2</accession>
<gene>
    <name evidence="4" type="ORF">CLPUN_41510</name>
</gene>
<protein>
    <submittedName>
        <fullName evidence="4">NADPH-dependent FMN reductase</fullName>
    </submittedName>
</protein>
<feature type="domain" description="NADPH-dependent FMN reductase-like" evidence="3">
    <location>
        <begin position="4"/>
        <end position="104"/>
    </location>
</feature>
<dbReference type="SUPFAM" id="SSF52218">
    <property type="entry name" value="Flavoproteins"/>
    <property type="match status" value="1"/>
</dbReference>
<dbReference type="PANTHER" id="PTHR43278:SF2">
    <property type="entry name" value="IRON-SULFUR FLAVOPROTEIN"/>
    <property type="match status" value="1"/>
</dbReference>
<evidence type="ECO:0000259" key="3">
    <source>
        <dbReference type="Pfam" id="PF03358"/>
    </source>
</evidence>
<dbReference type="InterPro" id="IPR051796">
    <property type="entry name" value="ISF_SsuE-like"/>
</dbReference>
<keyword evidence="1" id="KW-0285">Flavoprotein</keyword>
<reference evidence="4 5" key="1">
    <citation type="submission" date="2016-05" db="EMBL/GenBank/DDBJ databases">
        <title>Microbial solvent formation.</title>
        <authorList>
            <person name="Poehlein A."/>
            <person name="Montoya Solano J.D."/>
            <person name="Flitsch S."/>
            <person name="Krabben P."/>
            <person name="Duerre P."/>
            <person name="Daniel R."/>
        </authorList>
    </citation>
    <scope>NUCLEOTIDE SEQUENCE [LARGE SCALE GENOMIC DNA]</scope>
    <source>
        <strain evidence="4 5">DSM 2619</strain>
    </source>
</reference>
<organism evidence="4 5">
    <name type="scientific">Clostridium puniceum</name>
    <dbReference type="NCBI Taxonomy" id="29367"/>
    <lineage>
        <taxon>Bacteria</taxon>
        <taxon>Bacillati</taxon>
        <taxon>Bacillota</taxon>
        <taxon>Clostridia</taxon>
        <taxon>Eubacteriales</taxon>
        <taxon>Clostridiaceae</taxon>
        <taxon>Clostridium</taxon>
    </lineage>
</organism>
<dbReference type="Gene3D" id="3.40.50.360">
    <property type="match status" value="1"/>
</dbReference>
<dbReference type="InterPro" id="IPR005025">
    <property type="entry name" value="FMN_Rdtase-like_dom"/>
</dbReference>
<name>A0A1S8T8I2_9CLOT</name>